<dbReference type="AlphaFoldDB" id="A0A2W7IV07"/>
<sequence>MHRRITILTMLLGLLSACAGISGGQPQQQALVDRATLTVQEIATGQNNGDFNNLLRRSRAAMICPRVFRAGFIFGGEGGACVLVARDGAGSWSSPAFYTMGSGSFGLQIGVQDAQIVMIVLTDRGLNALLNNQFKVGADASVAVAQYGGGIEGSTTANVGADIVAFARASGLFAGLTIEGSILTSRPEANRSYYGNTAGARQIVVDMAAHNPGADPLRAALMHYGTRQAP</sequence>
<dbReference type="PANTHER" id="PTHR15629:SF2">
    <property type="entry name" value="SH3 DOMAIN-CONTAINING YSC84-LIKE PROTEIN 1"/>
    <property type="match status" value="1"/>
</dbReference>
<comment type="caution">
    <text evidence="3">The sequence shown here is derived from an EMBL/GenBank/DDBJ whole genome shotgun (WGS) entry which is preliminary data.</text>
</comment>
<dbReference type="CDD" id="cd11524">
    <property type="entry name" value="SYLF"/>
    <property type="match status" value="1"/>
</dbReference>
<keyword evidence="4" id="KW-1185">Reference proteome</keyword>
<organism evidence="3 4">
    <name type="scientific">Humitalea rosea</name>
    <dbReference type="NCBI Taxonomy" id="990373"/>
    <lineage>
        <taxon>Bacteria</taxon>
        <taxon>Pseudomonadati</taxon>
        <taxon>Pseudomonadota</taxon>
        <taxon>Alphaproteobacteria</taxon>
        <taxon>Acetobacterales</taxon>
        <taxon>Roseomonadaceae</taxon>
        <taxon>Humitalea</taxon>
    </lineage>
</organism>
<keyword evidence="1" id="KW-0732">Signal</keyword>
<dbReference type="PANTHER" id="PTHR15629">
    <property type="entry name" value="SH3YL1 PROTEIN"/>
    <property type="match status" value="1"/>
</dbReference>
<dbReference type="PROSITE" id="PS51257">
    <property type="entry name" value="PROKAR_LIPOPROTEIN"/>
    <property type="match status" value="1"/>
</dbReference>
<feature type="signal peptide" evidence="1">
    <location>
        <begin position="1"/>
        <end position="19"/>
    </location>
</feature>
<gene>
    <name evidence="3" type="ORF">C8P66_10241</name>
</gene>
<evidence type="ECO:0000313" key="4">
    <source>
        <dbReference type="Proteomes" id="UP000249688"/>
    </source>
</evidence>
<dbReference type="InterPro" id="IPR051702">
    <property type="entry name" value="SH3_domain_YSC84-like"/>
</dbReference>
<dbReference type="GO" id="GO:0035091">
    <property type="term" value="F:phosphatidylinositol binding"/>
    <property type="evidence" value="ECO:0007669"/>
    <property type="project" value="TreeGrafter"/>
</dbReference>
<name>A0A2W7IV07_9PROT</name>
<feature type="domain" description="Ysc84 actin-binding" evidence="2">
    <location>
        <begin position="102"/>
        <end position="223"/>
    </location>
</feature>
<accession>A0A2W7IV07</accession>
<protein>
    <submittedName>
        <fullName evidence="3">Lipid-binding SYLF domain-containing protein</fullName>
    </submittedName>
</protein>
<evidence type="ECO:0000256" key="1">
    <source>
        <dbReference type="SAM" id="SignalP"/>
    </source>
</evidence>
<dbReference type="Proteomes" id="UP000249688">
    <property type="component" value="Unassembled WGS sequence"/>
</dbReference>
<proteinExistence type="predicted"/>
<dbReference type="EMBL" id="QKYU01000002">
    <property type="protein sequence ID" value="PZW50353.1"/>
    <property type="molecule type" value="Genomic_DNA"/>
</dbReference>
<dbReference type="InterPro" id="IPR007461">
    <property type="entry name" value="Ysc84_actin-binding"/>
</dbReference>
<evidence type="ECO:0000259" key="2">
    <source>
        <dbReference type="Pfam" id="PF04366"/>
    </source>
</evidence>
<reference evidence="3 4" key="1">
    <citation type="submission" date="2018-06" db="EMBL/GenBank/DDBJ databases">
        <title>Genomic Encyclopedia of Archaeal and Bacterial Type Strains, Phase II (KMG-II): from individual species to whole genera.</title>
        <authorList>
            <person name="Goeker M."/>
        </authorList>
    </citation>
    <scope>NUCLEOTIDE SEQUENCE [LARGE SCALE GENOMIC DNA]</scope>
    <source>
        <strain evidence="3 4">DSM 24525</strain>
    </source>
</reference>
<feature type="chain" id="PRO_5015990293" evidence="1">
    <location>
        <begin position="20"/>
        <end position="230"/>
    </location>
</feature>
<evidence type="ECO:0000313" key="3">
    <source>
        <dbReference type="EMBL" id="PZW50353.1"/>
    </source>
</evidence>
<dbReference type="Pfam" id="PF04366">
    <property type="entry name" value="Ysc84"/>
    <property type="match status" value="1"/>
</dbReference>
<dbReference type="OrthoDB" id="9782434at2"/>